<evidence type="ECO:0000256" key="4">
    <source>
        <dbReference type="ARBA" id="ARBA00038168"/>
    </source>
</evidence>
<feature type="domain" description="Cytochrome b5 heme-binding" evidence="6">
    <location>
        <begin position="201"/>
        <end position="278"/>
    </location>
</feature>
<dbReference type="EMBL" id="JNSL01000084">
    <property type="protein sequence ID" value="KGA16450.1"/>
    <property type="molecule type" value="Genomic_DNA"/>
</dbReference>
<organism evidence="7">
    <name type="scientific">freshwater metagenome</name>
    <dbReference type="NCBI Taxonomy" id="449393"/>
    <lineage>
        <taxon>unclassified sequences</taxon>
        <taxon>metagenomes</taxon>
        <taxon>ecological metagenomes</taxon>
    </lineage>
</organism>
<dbReference type="GO" id="GO:0020037">
    <property type="term" value="F:heme binding"/>
    <property type="evidence" value="ECO:0007669"/>
    <property type="project" value="TreeGrafter"/>
</dbReference>
<feature type="compositionally biased region" description="Polar residues" evidence="5">
    <location>
        <begin position="181"/>
        <end position="203"/>
    </location>
</feature>
<comment type="similarity">
    <text evidence="4">Belongs to the cytochrome b5 family.</text>
</comment>
<protein>
    <recommendedName>
        <fullName evidence="6">Cytochrome b5 heme-binding domain-containing protein</fullName>
    </recommendedName>
</protein>
<gene>
    <name evidence="7" type="ORF">GM51_12500</name>
</gene>
<evidence type="ECO:0000256" key="3">
    <source>
        <dbReference type="ARBA" id="ARBA00023004"/>
    </source>
</evidence>
<dbReference type="InterPro" id="IPR050668">
    <property type="entry name" value="Cytochrome_b5"/>
</dbReference>
<proteinExistence type="inferred from homology"/>
<dbReference type="InterPro" id="IPR001199">
    <property type="entry name" value="Cyt_B5-like_heme/steroid-bd"/>
</dbReference>
<dbReference type="InterPro" id="IPR036400">
    <property type="entry name" value="Cyt_B5-like_heme/steroid_sf"/>
</dbReference>
<evidence type="ECO:0000256" key="1">
    <source>
        <dbReference type="ARBA" id="ARBA00022617"/>
    </source>
</evidence>
<keyword evidence="1" id="KW-0349">Heme</keyword>
<evidence type="ECO:0000256" key="2">
    <source>
        <dbReference type="ARBA" id="ARBA00022723"/>
    </source>
</evidence>
<dbReference type="GO" id="GO:0046872">
    <property type="term" value="F:metal ion binding"/>
    <property type="evidence" value="ECO:0007669"/>
    <property type="project" value="UniProtKB-KW"/>
</dbReference>
<comment type="caution">
    <text evidence="7">The sequence shown here is derived from an EMBL/GenBank/DDBJ whole genome shotgun (WGS) entry which is preliminary data.</text>
</comment>
<dbReference type="AlphaFoldDB" id="A0A094PXG8"/>
<dbReference type="PROSITE" id="PS50255">
    <property type="entry name" value="CYTOCHROME_B5_2"/>
    <property type="match status" value="1"/>
</dbReference>
<dbReference type="GO" id="GO:0016020">
    <property type="term" value="C:membrane"/>
    <property type="evidence" value="ECO:0007669"/>
    <property type="project" value="TreeGrafter"/>
</dbReference>
<name>A0A094PXG8_9ZZZZ</name>
<sequence length="279" mass="29574">MRKSIAGALAFLIIGSTIGSGVANAHQPLVLSDSETTASKGPLIVDGTLSFAVRAAFTKAGQKKAFRAQFKEGEELAVQYLIVDKKPESALRNKSLPTLVITSPSGSKVTMKFTERTKFFEPYGGVNYLYLGRYNSKAQGGIYSFEITSKSRAAITIAVGEKEGVVGEVIRGTNEAPKPVASSTPKPVASSTPSPKPTAEQSGYTMEKVRANNSEASCWSVIDGNVYDLTKWIGSHPGGRGNILSLCGKNGTTEFASKHRGDPNPQARLKGFLLGPLAS</sequence>
<keyword evidence="2" id="KW-0479">Metal-binding</keyword>
<dbReference type="Gene3D" id="3.10.120.10">
    <property type="entry name" value="Cytochrome b5-like heme/steroid binding domain"/>
    <property type="match status" value="1"/>
</dbReference>
<keyword evidence="3" id="KW-0408">Iron</keyword>
<evidence type="ECO:0000259" key="6">
    <source>
        <dbReference type="PROSITE" id="PS50255"/>
    </source>
</evidence>
<dbReference type="SMART" id="SM01117">
    <property type="entry name" value="Cyt-b5"/>
    <property type="match status" value="1"/>
</dbReference>
<dbReference type="Pfam" id="PF00173">
    <property type="entry name" value="Cyt-b5"/>
    <property type="match status" value="1"/>
</dbReference>
<evidence type="ECO:0000256" key="5">
    <source>
        <dbReference type="SAM" id="MobiDB-lite"/>
    </source>
</evidence>
<evidence type="ECO:0000313" key="7">
    <source>
        <dbReference type="EMBL" id="KGA16450.1"/>
    </source>
</evidence>
<feature type="region of interest" description="Disordered" evidence="5">
    <location>
        <begin position="175"/>
        <end position="203"/>
    </location>
</feature>
<accession>A0A094PXG8</accession>
<reference evidence="7" key="1">
    <citation type="submission" date="2014-06" db="EMBL/GenBank/DDBJ databases">
        <title>Key roles for freshwater Actinobacteria revealed by deep metagenomic sequencing.</title>
        <authorList>
            <person name="Ghai R."/>
            <person name="Mizuno C.M."/>
            <person name="Picazo A."/>
            <person name="Camacho A."/>
            <person name="Rodriguez-Valera F."/>
        </authorList>
    </citation>
    <scope>NUCLEOTIDE SEQUENCE</scope>
</reference>
<dbReference type="PANTHER" id="PTHR19359">
    <property type="entry name" value="CYTOCHROME B5"/>
    <property type="match status" value="1"/>
</dbReference>
<dbReference type="SUPFAM" id="SSF55856">
    <property type="entry name" value="Cytochrome b5-like heme/steroid binding domain"/>
    <property type="match status" value="1"/>
</dbReference>